<dbReference type="SMART" id="SM00729">
    <property type="entry name" value="Elp3"/>
    <property type="match status" value="1"/>
</dbReference>
<dbReference type="SFLD" id="SFLDS00029">
    <property type="entry name" value="Radical_SAM"/>
    <property type="match status" value="1"/>
</dbReference>
<evidence type="ECO:0000256" key="2">
    <source>
        <dbReference type="ARBA" id="ARBA00022691"/>
    </source>
</evidence>
<evidence type="ECO:0000259" key="7">
    <source>
        <dbReference type="PROSITE" id="PS51918"/>
    </source>
</evidence>
<dbReference type="PANTHER" id="PTHR43409:SF7">
    <property type="entry name" value="BLL1977 PROTEIN"/>
    <property type="match status" value="1"/>
</dbReference>
<comment type="caution">
    <text evidence="8">The sequence shown here is derived from an EMBL/GenBank/DDBJ whole genome shotgun (WGS) entry which is preliminary data.</text>
</comment>
<keyword evidence="9" id="KW-1185">Reference proteome</keyword>
<dbReference type="InterPro" id="IPR013785">
    <property type="entry name" value="Aldolase_TIM"/>
</dbReference>
<dbReference type="CDD" id="cd01335">
    <property type="entry name" value="Radical_SAM"/>
    <property type="match status" value="1"/>
</dbReference>
<dbReference type="Gene3D" id="3.20.20.70">
    <property type="entry name" value="Aldolase class I"/>
    <property type="match status" value="1"/>
</dbReference>
<dbReference type="SUPFAM" id="SSF102114">
    <property type="entry name" value="Radical SAM enzymes"/>
    <property type="match status" value="1"/>
</dbReference>
<evidence type="ECO:0000313" key="8">
    <source>
        <dbReference type="EMBL" id="MFD0683271.1"/>
    </source>
</evidence>
<dbReference type="SFLD" id="SFLDG01082">
    <property type="entry name" value="B12-binding_domain_containing"/>
    <property type="match status" value="1"/>
</dbReference>
<dbReference type="PROSITE" id="PS51918">
    <property type="entry name" value="RADICAL_SAM"/>
    <property type="match status" value="1"/>
</dbReference>
<dbReference type="Proteomes" id="UP001597063">
    <property type="component" value="Unassembled WGS sequence"/>
</dbReference>
<evidence type="ECO:0000256" key="5">
    <source>
        <dbReference type="ARBA" id="ARBA00023014"/>
    </source>
</evidence>
<accession>A0ABW2X9Y7</accession>
<evidence type="ECO:0000313" key="9">
    <source>
        <dbReference type="Proteomes" id="UP001597063"/>
    </source>
</evidence>
<reference evidence="9" key="1">
    <citation type="journal article" date="2019" name="Int. J. Syst. Evol. Microbiol.">
        <title>The Global Catalogue of Microorganisms (GCM) 10K type strain sequencing project: providing services to taxonomists for standard genome sequencing and annotation.</title>
        <authorList>
            <consortium name="The Broad Institute Genomics Platform"/>
            <consortium name="The Broad Institute Genome Sequencing Center for Infectious Disease"/>
            <person name="Wu L."/>
            <person name="Ma J."/>
        </authorList>
    </citation>
    <scope>NUCLEOTIDE SEQUENCE [LARGE SCALE GENOMIC DNA]</scope>
    <source>
        <strain evidence="9">JCM 9371</strain>
    </source>
</reference>
<evidence type="ECO:0000259" key="6">
    <source>
        <dbReference type="PROSITE" id="PS51332"/>
    </source>
</evidence>
<keyword evidence="5" id="KW-0411">Iron-sulfur</keyword>
<evidence type="ECO:0000256" key="1">
    <source>
        <dbReference type="ARBA" id="ARBA00001966"/>
    </source>
</evidence>
<keyword evidence="2" id="KW-0949">S-adenosyl-L-methionine</keyword>
<sequence>MDSGQPIDALLIVPPPSPSETNPPLGPMILARAADRNGVHVRICDLNIEYLRRFRGVTDDRGKGIIGDHGKNRALLAAAAEWFFDETGLDRADALHLPDTADARAGMHFAFASLERATAQAAEPGAFWATWLSGILFPAVPEPPCVVGVSMMGPSQVFLGIVVARLVKRHWPGSVTVLGGSHATLLAAEMAADARYTRFFDHVLPGHAEEEFAELVRRVRGGRPAAPRVAGVPPAGRPFDYLPLMSQDQLAPYDPSTLTMPLQFTRGCSYGRCTYCTYPVVEPATTRLDAPRAAEAIGALVDRHGVRRFSVKDSLFTVPMMLDLAGALEEAGVRVRWSATTKITPSLAVHAPRLAAAGLSTLEFGVESVHPAGQRLFAKVTDTKVVEDVVAACAGSGIAVVINLIFGLPDEPLDAAERQLAWFEAQCGRAPGMVDGSLNMLEIVRGSPLAVRPPPGVRLRGIAPWAFAYDWNAPSWRRGFADRLRRRELGPAGLTAPTEPL</sequence>
<keyword evidence="4" id="KW-0408">Iron</keyword>
<protein>
    <submittedName>
        <fullName evidence="8">B12-binding domain-containing radical SAM protein</fullName>
    </submittedName>
</protein>
<feature type="domain" description="B12-binding" evidence="6">
    <location>
        <begin position="139"/>
        <end position="226"/>
    </location>
</feature>
<proteinExistence type="predicted"/>
<dbReference type="InterPro" id="IPR051198">
    <property type="entry name" value="BchE-like"/>
</dbReference>
<dbReference type="InterPro" id="IPR007197">
    <property type="entry name" value="rSAM"/>
</dbReference>
<dbReference type="EMBL" id="JBHTGP010000001">
    <property type="protein sequence ID" value="MFD0683271.1"/>
    <property type="molecule type" value="Genomic_DNA"/>
</dbReference>
<dbReference type="InterPro" id="IPR006638">
    <property type="entry name" value="Elp3/MiaA/NifB-like_rSAM"/>
</dbReference>
<dbReference type="Pfam" id="PF04055">
    <property type="entry name" value="Radical_SAM"/>
    <property type="match status" value="1"/>
</dbReference>
<keyword evidence="3" id="KW-0479">Metal-binding</keyword>
<dbReference type="PROSITE" id="PS51332">
    <property type="entry name" value="B12_BINDING"/>
    <property type="match status" value="1"/>
</dbReference>
<evidence type="ECO:0000256" key="3">
    <source>
        <dbReference type="ARBA" id="ARBA00022723"/>
    </source>
</evidence>
<dbReference type="InterPro" id="IPR058240">
    <property type="entry name" value="rSAM_sf"/>
</dbReference>
<dbReference type="InterPro" id="IPR006158">
    <property type="entry name" value="Cobalamin-bd"/>
</dbReference>
<comment type="cofactor">
    <cofactor evidence="1">
        <name>[4Fe-4S] cluster</name>
        <dbReference type="ChEBI" id="CHEBI:49883"/>
    </cofactor>
</comment>
<dbReference type="Gene3D" id="3.40.50.280">
    <property type="entry name" value="Cobalamin-binding domain"/>
    <property type="match status" value="1"/>
</dbReference>
<feature type="domain" description="Radical SAM core" evidence="7">
    <location>
        <begin position="252"/>
        <end position="492"/>
    </location>
</feature>
<gene>
    <name evidence="8" type="ORF">ACFQZM_02080</name>
</gene>
<evidence type="ECO:0000256" key="4">
    <source>
        <dbReference type="ARBA" id="ARBA00023004"/>
    </source>
</evidence>
<organism evidence="8 9">
    <name type="scientific">Actinomadura fibrosa</name>
    <dbReference type="NCBI Taxonomy" id="111802"/>
    <lineage>
        <taxon>Bacteria</taxon>
        <taxon>Bacillati</taxon>
        <taxon>Actinomycetota</taxon>
        <taxon>Actinomycetes</taxon>
        <taxon>Streptosporangiales</taxon>
        <taxon>Thermomonosporaceae</taxon>
        <taxon>Actinomadura</taxon>
    </lineage>
</organism>
<dbReference type="RefSeq" id="WP_131759028.1">
    <property type="nucleotide sequence ID" value="NZ_CAACUY010000066.1"/>
</dbReference>
<name>A0ABW2X9Y7_9ACTN</name>
<dbReference type="PANTHER" id="PTHR43409">
    <property type="entry name" value="ANAEROBIC MAGNESIUM-PROTOPORPHYRIN IX MONOMETHYL ESTER CYCLASE-RELATED"/>
    <property type="match status" value="1"/>
</dbReference>